<evidence type="ECO:0000256" key="1">
    <source>
        <dbReference type="ARBA" id="ARBA00004141"/>
    </source>
</evidence>
<dbReference type="Pfam" id="PF00005">
    <property type="entry name" value="ABC_tran"/>
    <property type="match status" value="1"/>
</dbReference>
<feature type="transmembrane region" description="Helical" evidence="8">
    <location>
        <begin position="599"/>
        <end position="620"/>
    </location>
</feature>
<evidence type="ECO:0000259" key="9">
    <source>
        <dbReference type="PROSITE" id="PS50893"/>
    </source>
</evidence>
<dbReference type="InterPro" id="IPR027417">
    <property type="entry name" value="P-loop_NTPase"/>
</dbReference>
<accession>A0A7S2JVU6</accession>
<feature type="transmembrane region" description="Helical" evidence="8">
    <location>
        <begin position="424"/>
        <end position="443"/>
    </location>
</feature>
<dbReference type="InterPro" id="IPR003439">
    <property type="entry name" value="ABC_transporter-like_ATP-bd"/>
</dbReference>
<comment type="subcellular location">
    <subcellularLocation>
        <location evidence="1">Membrane</location>
        <topology evidence="1">Multi-pass membrane protein</topology>
    </subcellularLocation>
</comment>
<name>A0A7S2JVU6_9DINO</name>
<keyword evidence="2" id="KW-0813">Transport</keyword>
<proteinExistence type="predicted"/>
<dbReference type="CDD" id="cd03213">
    <property type="entry name" value="ABCG_EPDR"/>
    <property type="match status" value="1"/>
</dbReference>
<dbReference type="InterPro" id="IPR013525">
    <property type="entry name" value="ABC2_TM"/>
</dbReference>
<dbReference type="Pfam" id="PF19055">
    <property type="entry name" value="ABC2_membrane_7"/>
    <property type="match status" value="1"/>
</dbReference>
<feature type="transmembrane region" description="Helical" evidence="8">
    <location>
        <begin position="473"/>
        <end position="491"/>
    </location>
</feature>
<dbReference type="SMART" id="SM00382">
    <property type="entry name" value="AAA"/>
    <property type="match status" value="1"/>
</dbReference>
<evidence type="ECO:0000256" key="5">
    <source>
        <dbReference type="ARBA" id="ARBA00022840"/>
    </source>
</evidence>
<keyword evidence="5" id="KW-0067">ATP-binding</keyword>
<evidence type="ECO:0000256" key="4">
    <source>
        <dbReference type="ARBA" id="ARBA00022741"/>
    </source>
</evidence>
<dbReference type="InterPro" id="IPR050352">
    <property type="entry name" value="ABCG_transporters"/>
</dbReference>
<evidence type="ECO:0000256" key="2">
    <source>
        <dbReference type="ARBA" id="ARBA00022448"/>
    </source>
</evidence>
<evidence type="ECO:0000256" key="8">
    <source>
        <dbReference type="SAM" id="Phobius"/>
    </source>
</evidence>
<dbReference type="InterPro" id="IPR043926">
    <property type="entry name" value="ABCG_dom"/>
</dbReference>
<evidence type="ECO:0000256" key="3">
    <source>
        <dbReference type="ARBA" id="ARBA00022692"/>
    </source>
</evidence>
<sequence length="628" mass="67785">MSTDATDTNIEILGGCTIAQDMGLAAKVVPGDVPGTPCMAKATREVKVFKFIDSSKPAAALSWEGLGFSVSDKSARKDILKSVTGDLRPGELTCILGPSGSGKTSLLNLLAGRVRRGGKNGAAIQGQVSVNGQVIEPTAYQGLFGYVMQDDALLGTTTPREILQFAAKLRLGGTQGEDQSALIEDLLDGLGLAKCANTMVGNELIKGISGGERKRTAVGAELITNPMITFLDEPTSGLDTGSAYNVVSVLKQLTQLKRSVLCTIHQPSSEIFHLFDQAIFLSGGAVAYRGSPGGIREHFNKLSLACPQDYNPADFVMFSIMDEDEGKVASIVRGWSEHGAVREPMEARGEQLAVPKPQKRKGFCVQFAELSKREFKNVVRDKGTTGARFGITLFLTALYGLIFFRVGSPGDGVAYDMQSHVGALTMLAISSIFGSAQPLLLTFSSERPVFMRESAGNMYGVVPYFLSKTMIEVPLLLLTNILSWLVAYWLMGFHGSIVIGILGTWLISLAAASTALVVACLVKDSKQAMEAAPGLFVPQIIFAGFFVKIELIPVWIRWAQYLCSLKWGMNILYINEFYGRPGGDQLLSASEIDSEQLHFYYLALLAVFLGFRLVAMVALARKAKAFYN</sequence>
<feature type="transmembrane region" description="Helical" evidence="8">
    <location>
        <begin position="386"/>
        <end position="404"/>
    </location>
</feature>
<dbReference type="GO" id="GO:0016887">
    <property type="term" value="F:ATP hydrolysis activity"/>
    <property type="evidence" value="ECO:0007669"/>
    <property type="project" value="InterPro"/>
</dbReference>
<feature type="transmembrane region" description="Helical" evidence="8">
    <location>
        <begin position="534"/>
        <end position="556"/>
    </location>
</feature>
<dbReference type="GO" id="GO:0140359">
    <property type="term" value="F:ABC-type transporter activity"/>
    <property type="evidence" value="ECO:0007669"/>
    <property type="project" value="InterPro"/>
</dbReference>
<feature type="domain" description="ABC transporter" evidence="9">
    <location>
        <begin position="61"/>
        <end position="308"/>
    </location>
</feature>
<dbReference type="PANTHER" id="PTHR48041:SF139">
    <property type="entry name" value="PROTEIN SCARLET"/>
    <property type="match status" value="1"/>
</dbReference>
<evidence type="ECO:0000313" key="10">
    <source>
        <dbReference type="EMBL" id="CAD9557144.1"/>
    </source>
</evidence>
<dbReference type="PROSITE" id="PS50893">
    <property type="entry name" value="ABC_TRANSPORTER_2"/>
    <property type="match status" value="1"/>
</dbReference>
<reference evidence="10" key="1">
    <citation type="submission" date="2021-01" db="EMBL/GenBank/DDBJ databases">
        <authorList>
            <person name="Corre E."/>
            <person name="Pelletier E."/>
            <person name="Niang G."/>
            <person name="Scheremetjew M."/>
            <person name="Finn R."/>
            <person name="Kale V."/>
            <person name="Holt S."/>
            <person name="Cochrane G."/>
            <person name="Meng A."/>
            <person name="Brown T."/>
            <person name="Cohen L."/>
        </authorList>
    </citation>
    <scope>NUCLEOTIDE SEQUENCE</scope>
    <source>
        <strain evidence="10">RCC3387</strain>
    </source>
</reference>
<protein>
    <recommendedName>
        <fullName evidence="9">ABC transporter domain-containing protein</fullName>
    </recommendedName>
</protein>
<keyword evidence="3 8" id="KW-0812">Transmembrane</keyword>
<feature type="transmembrane region" description="Helical" evidence="8">
    <location>
        <begin position="497"/>
        <end position="522"/>
    </location>
</feature>
<dbReference type="PANTHER" id="PTHR48041">
    <property type="entry name" value="ABC TRANSPORTER G FAMILY MEMBER 28"/>
    <property type="match status" value="1"/>
</dbReference>
<keyword evidence="6 8" id="KW-1133">Transmembrane helix</keyword>
<dbReference type="GO" id="GO:0016020">
    <property type="term" value="C:membrane"/>
    <property type="evidence" value="ECO:0007669"/>
    <property type="project" value="UniProtKB-SubCell"/>
</dbReference>
<dbReference type="GO" id="GO:0005524">
    <property type="term" value="F:ATP binding"/>
    <property type="evidence" value="ECO:0007669"/>
    <property type="project" value="UniProtKB-KW"/>
</dbReference>
<dbReference type="Gene3D" id="3.40.50.300">
    <property type="entry name" value="P-loop containing nucleotide triphosphate hydrolases"/>
    <property type="match status" value="1"/>
</dbReference>
<organism evidence="10">
    <name type="scientific">Zooxanthella nutricula</name>
    <dbReference type="NCBI Taxonomy" id="1333877"/>
    <lineage>
        <taxon>Eukaryota</taxon>
        <taxon>Sar</taxon>
        <taxon>Alveolata</taxon>
        <taxon>Dinophyceae</taxon>
        <taxon>Peridiniales</taxon>
        <taxon>Peridiniales incertae sedis</taxon>
        <taxon>Zooxanthella</taxon>
    </lineage>
</organism>
<dbReference type="InterPro" id="IPR003593">
    <property type="entry name" value="AAA+_ATPase"/>
</dbReference>
<dbReference type="SUPFAM" id="SSF52540">
    <property type="entry name" value="P-loop containing nucleoside triphosphate hydrolases"/>
    <property type="match status" value="1"/>
</dbReference>
<evidence type="ECO:0000256" key="6">
    <source>
        <dbReference type="ARBA" id="ARBA00022989"/>
    </source>
</evidence>
<keyword evidence="7 8" id="KW-0472">Membrane</keyword>
<gene>
    <name evidence="10" type="ORF">BRAN1462_LOCUS21480</name>
</gene>
<dbReference type="Pfam" id="PF01061">
    <property type="entry name" value="ABC2_membrane"/>
    <property type="match status" value="1"/>
</dbReference>
<evidence type="ECO:0000256" key="7">
    <source>
        <dbReference type="ARBA" id="ARBA00023136"/>
    </source>
</evidence>
<keyword evidence="4" id="KW-0547">Nucleotide-binding</keyword>
<dbReference type="AlphaFoldDB" id="A0A7S2JVU6"/>
<dbReference type="EMBL" id="HBGW01033996">
    <property type="protein sequence ID" value="CAD9557144.1"/>
    <property type="molecule type" value="Transcribed_RNA"/>
</dbReference>